<comment type="caution">
    <text evidence="2">The sequence shown here is derived from an EMBL/GenBank/DDBJ whole genome shotgun (WGS) entry which is preliminary data.</text>
</comment>
<feature type="signal peptide" evidence="1">
    <location>
        <begin position="1"/>
        <end position="27"/>
    </location>
</feature>
<proteinExistence type="predicted"/>
<gene>
    <name evidence="2" type="ORF">CEP54_014532</name>
</gene>
<dbReference type="Gene3D" id="3.40.50.1000">
    <property type="entry name" value="HAD superfamily/HAD-like"/>
    <property type="match status" value="1"/>
</dbReference>
<dbReference type="InterPro" id="IPR023214">
    <property type="entry name" value="HAD_sf"/>
</dbReference>
<dbReference type="STRING" id="1325734.A0A428NVM1"/>
<name>A0A428NVM1_9HYPO</name>
<dbReference type="InterPro" id="IPR023198">
    <property type="entry name" value="PGP-like_dom2"/>
</dbReference>
<dbReference type="EMBL" id="NKCI01000280">
    <property type="protein sequence ID" value="RSL44801.1"/>
    <property type="molecule type" value="Genomic_DNA"/>
</dbReference>
<protein>
    <recommendedName>
        <fullName evidence="4">Haloacid dehalogenase</fullName>
    </recommendedName>
</protein>
<accession>A0A428NVM1</accession>
<organism evidence="2 3">
    <name type="scientific">Fusarium duplospermum</name>
    <dbReference type="NCBI Taxonomy" id="1325734"/>
    <lineage>
        <taxon>Eukaryota</taxon>
        <taxon>Fungi</taxon>
        <taxon>Dikarya</taxon>
        <taxon>Ascomycota</taxon>
        <taxon>Pezizomycotina</taxon>
        <taxon>Sordariomycetes</taxon>
        <taxon>Hypocreomycetidae</taxon>
        <taxon>Hypocreales</taxon>
        <taxon>Nectriaceae</taxon>
        <taxon>Fusarium</taxon>
        <taxon>Fusarium solani species complex</taxon>
    </lineage>
</organism>
<dbReference type="InterPro" id="IPR036412">
    <property type="entry name" value="HAD-like_sf"/>
</dbReference>
<evidence type="ECO:0000313" key="3">
    <source>
        <dbReference type="Proteomes" id="UP000288168"/>
    </source>
</evidence>
<reference evidence="2 3" key="1">
    <citation type="submission" date="2017-06" db="EMBL/GenBank/DDBJ databases">
        <title>Comparative genomic analysis of Ambrosia Fusariam Clade fungi.</title>
        <authorList>
            <person name="Stajich J.E."/>
            <person name="Carrillo J."/>
            <person name="Kijimoto T."/>
            <person name="Eskalen A."/>
            <person name="O'Donnell K."/>
            <person name="Kasson M."/>
        </authorList>
    </citation>
    <scope>NUCLEOTIDE SEQUENCE [LARGE SCALE GENOMIC DNA]</scope>
    <source>
        <strain evidence="2 3">NRRL62584</strain>
    </source>
</reference>
<keyword evidence="1" id="KW-0732">Signal</keyword>
<keyword evidence="3" id="KW-1185">Reference proteome</keyword>
<dbReference type="SUPFAM" id="SSF56784">
    <property type="entry name" value="HAD-like"/>
    <property type="match status" value="1"/>
</dbReference>
<dbReference type="OrthoDB" id="2012566at2759"/>
<evidence type="ECO:0008006" key="4">
    <source>
        <dbReference type="Google" id="ProtNLM"/>
    </source>
</evidence>
<dbReference type="Gene3D" id="1.10.150.240">
    <property type="entry name" value="Putative phosphatase, domain 2"/>
    <property type="match status" value="1"/>
</dbReference>
<evidence type="ECO:0000256" key="1">
    <source>
        <dbReference type="SAM" id="SignalP"/>
    </source>
</evidence>
<sequence>MSLGTFSSLVLDLGGVLLLYSAKNVETLSPRQISNALDSPIWHDYERGKVSPKSCYNSIYRDFGFNLNVWAEALDAMKESLQPNNELIDEIKRLKLTYPQLKVFGLSNIPAQDFQLLKPLIDTWGIFDDFYALA</sequence>
<dbReference type="AlphaFoldDB" id="A0A428NVM1"/>
<dbReference type="Proteomes" id="UP000288168">
    <property type="component" value="Unassembled WGS sequence"/>
</dbReference>
<evidence type="ECO:0000313" key="2">
    <source>
        <dbReference type="EMBL" id="RSL44801.1"/>
    </source>
</evidence>
<feature type="chain" id="PRO_5019504116" description="Haloacid dehalogenase" evidence="1">
    <location>
        <begin position="28"/>
        <end position="134"/>
    </location>
</feature>